<keyword evidence="1" id="KW-0812">Transmembrane</keyword>
<keyword evidence="1" id="KW-0472">Membrane</keyword>
<evidence type="ECO:0000313" key="2">
    <source>
        <dbReference type="EMBL" id="HGM58548.1"/>
    </source>
</evidence>
<dbReference type="EMBL" id="DTBJ01000020">
    <property type="protein sequence ID" value="HGM58548.1"/>
    <property type="molecule type" value="Genomic_DNA"/>
</dbReference>
<gene>
    <name evidence="2" type="ORF">ENU14_03030</name>
</gene>
<name>A0A7C4HFB7_STAMA</name>
<evidence type="ECO:0000256" key="1">
    <source>
        <dbReference type="SAM" id="Phobius"/>
    </source>
</evidence>
<keyword evidence="1" id="KW-1133">Transmembrane helix</keyword>
<reference evidence="2" key="1">
    <citation type="journal article" date="2020" name="mSystems">
        <title>Genome- and Community-Level Interaction Insights into Carbon Utilization and Element Cycling Functions of Hydrothermarchaeota in Hydrothermal Sediment.</title>
        <authorList>
            <person name="Zhou Z."/>
            <person name="Liu Y."/>
            <person name="Xu W."/>
            <person name="Pan J."/>
            <person name="Luo Z.H."/>
            <person name="Li M."/>
        </authorList>
    </citation>
    <scope>NUCLEOTIDE SEQUENCE [LARGE SCALE GENOMIC DNA]</scope>
    <source>
        <strain evidence="2">SpSt-642</strain>
    </source>
</reference>
<dbReference type="AlphaFoldDB" id="A0A7C4HFB7"/>
<organism evidence="2">
    <name type="scientific">Staphylothermus marinus</name>
    <dbReference type="NCBI Taxonomy" id="2280"/>
    <lineage>
        <taxon>Archaea</taxon>
        <taxon>Thermoproteota</taxon>
        <taxon>Thermoprotei</taxon>
        <taxon>Desulfurococcales</taxon>
        <taxon>Desulfurococcaceae</taxon>
        <taxon>Staphylothermus</taxon>
    </lineage>
</organism>
<accession>A0A7C4HFB7</accession>
<proteinExistence type="predicted"/>
<comment type="caution">
    <text evidence="2">The sequence shown here is derived from an EMBL/GenBank/DDBJ whole genome shotgun (WGS) entry which is preliminary data.</text>
</comment>
<feature type="transmembrane region" description="Helical" evidence="1">
    <location>
        <begin position="12"/>
        <end position="32"/>
    </location>
</feature>
<protein>
    <submittedName>
        <fullName evidence="2">Uncharacterized protein</fullName>
    </submittedName>
</protein>
<sequence length="249" mass="28059">MKGISETVSTMIIFSIIIIVVILIFMISFTLLNITTQTSEYGYVKTIFINLANSLPEILEGGSYGAQIPSRTIGIGYMKEENPILIKIAGELVYSNNPVIVYAKTFNPMTTVNKTLFGKNSLIVDETILLSRVNEIYINGSNYITLDTARVFLKKYLYTTETESRFIVNVIYVRIEPVLLSNQPNRLTVSHAGVNQIIRLIDLNEFSGDEVLEISSSSGEKYILRKNDFNQANSVFINIRIVSIRVVYM</sequence>